<protein>
    <recommendedName>
        <fullName evidence="4">Dystroglycan-type cadherin-like domain-containing protein</fullName>
    </recommendedName>
</protein>
<feature type="transmembrane region" description="Helical" evidence="2">
    <location>
        <begin position="460"/>
        <end position="482"/>
    </location>
</feature>
<evidence type="ECO:0000259" key="4">
    <source>
        <dbReference type="SMART" id="SM00736"/>
    </source>
</evidence>
<proteinExistence type="predicted"/>
<feature type="compositionally biased region" description="Low complexity" evidence="1">
    <location>
        <begin position="431"/>
        <end position="444"/>
    </location>
</feature>
<keyword evidence="2" id="KW-0812">Transmembrane</keyword>
<dbReference type="OrthoDB" id="41532at2759"/>
<feature type="domain" description="Dystroglycan-type cadherin-like" evidence="4">
    <location>
        <begin position="127"/>
        <end position="229"/>
    </location>
</feature>
<accession>A0A6A6H0N3</accession>
<feature type="region of interest" description="Disordered" evidence="1">
    <location>
        <begin position="818"/>
        <end position="873"/>
    </location>
</feature>
<dbReference type="SUPFAM" id="SSF49313">
    <property type="entry name" value="Cadherin-like"/>
    <property type="match status" value="3"/>
</dbReference>
<dbReference type="EMBL" id="ML991829">
    <property type="protein sequence ID" value="KAF2231290.1"/>
    <property type="molecule type" value="Genomic_DNA"/>
</dbReference>
<feature type="compositionally biased region" description="Basic and acidic residues" evidence="1">
    <location>
        <begin position="515"/>
        <end position="532"/>
    </location>
</feature>
<feature type="compositionally biased region" description="Basic and acidic residues" evidence="1">
    <location>
        <begin position="786"/>
        <end position="795"/>
    </location>
</feature>
<feature type="region of interest" description="Disordered" evidence="1">
    <location>
        <begin position="424"/>
        <end position="452"/>
    </location>
</feature>
<dbReference type="Gene3D" id="2.60.40.10">
    <property type="entry name" value="Immunoglobulins"/>
    <property type="match status" value="3"/>
</dbReference>
<feature type="compositionally biased region" description="Polar residues" evidence="1">
    <location>
        <begin position="552"/>
        <end position="568"/>
    </location>
</feature>
<dbReference type="InterPro" id="IPR013783">
    <property type="entry name" value="Ig-like_fold"/>
</dbReference>
<feature type="chain" id="PRO_5025613145" description="Dystroglycan-type cadherin-like domain-containing protein" evidence="3">
    <location>
        <begin position="17"/>
        <end position="1059"/>
    </location>
</feature>
<feature type="domain" description="Dystroglycan-type cadherin-like" evidence="4">
    <location>
        <begin position="19"/>
        <end position="116"/>
    </location>
</feature>
<organism evidence="5 6">
    <name type="scientific">Viridothelium virens</name>
    <name type="common">Speckled blister lichen</name>
    <name type="synonym">Trypethelium virens</name>
    <dbReference type="NCBI Taxonomy" id="1048519"/>
    <lineage>
        <taxon>Eukaryota</taxon>
        <taxon>Fungi</taxon>
        <taxon>Dikarya</taxon>
        <taxon>Ascomycota</taxon>
        <taxon>Pezizomycotina</taxon>
        <taxon>Dothideomycetes</taxon>
        <taxon>Dothideomycetes incertae sedis</taxon>
        <taxon>Trypetheliales</taxon>
        <taxon>Trypetheliaceae</taxon>
        <taxon>Viridothelium</taxon>
    </lineage>
</organism>
<dbReference type="SMART" id="SM00736">
    <property type="entry name" value="CADG"/>
    <property type="match status" value="2"/>
</dbReference>
<reference evidence="5" key="1">
    <citation type="journal article" date="2020" name="Stud. Mycol.">
        <title>101 Dothideomycetes genomes: a test case for predicting lifestyles and emergence of pathogens.</title>
        <authorList>
            <person name="Haridas S."/>
            <person name="Albert R."/>
            <person name="Binder M."/>
            <person name="Bloem J."/>
            <person name="Labutti K."/>
            <person name="Salamov A."/>
            <person name="Andreopoulos B."/>
            <person name="Baker S."/>
            <person name="Barry K."/>
            <person name="Bills G."/>
            <person name="Bluhm B."/>
            <person name="Cannon C."/>
            <person name="Castanera R."/>
            <person name="Culley D."/>
            <person name="Daum C."/>
            <person name="Ezra D."/>
            <person name="Gonzalez J."/>
            <person name="Henrissat B."/>
            <person name="Kuo A."/>
            <person name="Liang C."/>
            <person name="Lipzen A."/>
            <person name="Lutzoni F."/>
            <person name="Magnuson J."/>
            <person name="Mondo S."/>
            <person name="Nolan M."/>
            <person name="Ohm R."/>
            <person name="Pangilinan J."/>
            <person name="Park H.-J."/>
            <person name="Ramirez L."/>
            <person name="Alfaro M."/>
            <person name="Sun H."/>
            <person name="Tritt A."/>
            <person name="Yoshinaga Y."/>
            <person name="Zwiers L.-H."/>
            <person name="Turgeon B."/>
            <person name="Goodwin S."/>
            <person name="Spatafora J."/>
            <person name="Crous P."/>
            <person name="Grigoriev I."/>
        </authorList>
    </citation>
    <scope>NUCLEOTIDE SEQUENCE</scope>
    <source>
        <strain evidence="5">Tuck. ex Michener</strain>
    </source>
</reference>
<dbReference type="InterPro" id="IPR006644">
    <property type="entry name" value="Cadg"/>
</dbReference>
<feature type="region of interest" description="Disordered" evidence="1">
    <location>
        <begin position="488"/>
        <end position="569"/>
    </location>
</feature>
<evidence type="ECO:0000256" key="3">
    <source>
        <dbReference type="SAM" id="SignalP"/>
    </source>
</evidence>
<dbReference type="GO" id="GO:0016020">
    <property type="term" value="C:membrane"/>
    <property type="evidence" value="ECO:0007669"/>
    <property type="project" value="InterPro"/>
</dbReference>
<name>A0A6A6H0N3_VIRVR</name>
<gene>
    <name evidence="5" type="ORF">EV356DRAFT_507253</name>
</gene>
<keyword evidence="6" id="KW-1185">Reference proteome</keyword>
<keyword evidence="2" id="KW-1133">Transmembrane helix</keyword>
<dbReference type="Pfam" id="PF05345">
    <property type="entry name" value="He_PIG"/>
    <property type="match status" value="3"/>
</dbReference>
<feature type="signal peptide" evidence="3">
    <location>
        <begin position="1"/>
        <end position="16"/>
    </location>
</feature>
<evidence type="ECO:0000256" key="2">
    <source>
        <dbReference type="SAM" id="Phobius"/>
    </source>
</evidence>
<keyword evidence="3" id="KW-0732">Signal</keyword>
<feature type="compositionally biased region" description="Polar residues" evidence="1">
    <location>
        <begin position="935"/>
        <end position="944"/>
    </location>
</feature>
<dbReference type="InterPro" id="IPR015919">
    <property type="entry name" value="Cadherin-like_sf"/>
</dbReference>
<feature type="compositionally biased region" description="Basic and acidic residues" evidence="1">
    <location>
        <begin position="834"/>
        <end position="846"/>
    </location>
</feature>
<dbReference type="AlphaFoldDB" id="A0A6A6H0N3"/>
<feature type="compositionally biased region" description="Basic and acidic residues" evidence="1">
    <location>
        <begin position="1039"/>
        <end position="1052"/>
    </location>
</feature>
<feature type="region of interest" description="Disordered" evidence="1">
    <location>
        <begin position="720"/>
        <end position="800"/>
    </location>
</feature>
<feature type="region of interest" description="Disordered" evidence="1">
    <location>
        <begin position="1004"/>
        <end position="1059"/>
    </location>
</feature>
<evidence type="ECO:0000313" key="6">
    <source>
        <dbReference type="Proteomes" id="UP000800092"/>
    </source>
</evidence>
<dbReference type="Proteomes" id="UP000800092">
    <property type="component" value="Unassembled WGS sequence"/>
</dbReference>
<evidence type="ECO:0000313" key="5">
    <source>
        <dbReference type="EMBL" id="KAF2231290.1"/>
    </source>
</evidence>
<evidence type="ECO:0000256" key="1">
    <source>
        <dbReference type="SAM" id="MobiDB-lite"/>
    </source>
</evidence>
<dbReference type="GO" id="GO:0005509">
    <property type="term" value="F:calcium ion binding"/>
    <property type="evidence" value="ECO:0007669"/>
    <property type="project" value="InterPro"/>
</dbReference>
<feature type="compositionally biased region" description="Polar residues" evidence="1">
    <location>
        <begin position="855"/>
        <end position="873"/>
    </location>
</feature>
<sequence length="1059" mass="115652">MRHLFSLGSWITACCALPQVAFPFNSQVPPAGRVGQKYEFQISLTTFEPSSTIVKYVLVGAPAWLNLDNSTRTLSGIPKQEDVGSPTFRISAIDNDGLTDMSATLVVVDSPAPQAPQEISEYLAKAGSLSGPSSVSIKPNSAFHIDFPAQLFTGEIHQQLFYYATLVDHTPLPAWLSFDSDTLQFSGTAPGETSSPQSFNVELIASDVAGFAGAWTDFTLDINQQQLAFNTSEQDINIGAGVSLEYTSLLSQLTLDGAPVKRPQIANASAQKPNWVNFDPTSLDLAGIPPEQGFQEDVIVTVVDNVGDRASIILHLQRGDTSTNSTFFSKQQGDVSATIGAPFDYYIDPDTFSKAALDITIDLGSAAPWLQFNEANYSIIGKIPTTIKPLVATATIIARPPATASSETETFHITVVSTTSPRISTATTLESPVSPSTSATSTSTGQIAASRSDRVSKMPLGAVIAISILGALILGFVALCLCRRLRKQRKQRKQPRQGSQAEVAEPILHGALPKSPRDSKHEPDLEKNDSRPRIVRSAAPENPPEVALNLSRPYNASRQQNRGSQISYLNDGEGTILSYHDRSSWGQAATEGHMPHHSMSLATEIARQSRGSMQLMPYRRAQLRSSQLSQLGPDQSLVRQLSGIGHGRHDSQALQCNNGTGRRLSFTERSAQYMTEPALAPLAEEIKQRRASSRYSGVTHETHDVCRRFTERSKSIRLVERSPTIGTGGSSILQALDEDERPLEERRQSYIKRRTTSQSPFFSTGAVRHTRGSRAPSRTSSPTGDSDARRSDFDRSSSFLSRESTSILGQAIDNLRRQHARKSRVVTGCSESTSLEHHEDSRRDARVSGIPCPPQSMTAESSRQFESADSFYSTDSSIGGSEFSVSLEISPLETARRMEDFHTSRPQSHSKRVRRRPSGKRSAWAAKLGRDYNGEISQASAPSTSRDERKEMEIPFTDNHASLISSAYNSQLRRSRLAAETRAWGRRLPLSLLKDTNAGIASSPRLGVFPDQNNQERNGVKGREVIGLGLTTSGDWETTDERPSRSSQRLDSDEAPAFL</sequence>
<feature type="region of interest" description="Disordered" evidence="1">
    <location>
        <begin position="899"/>
        <end position="949"/>
    </location>
</feature>
<feature type="compositionally biased region" description="Basic residues" evidence="1">
    <location>
        <begin position="908"/>
        <end position="919"/>
    </location>
</feature>
<keyword evidence="2" id="KW-0472">Membrane</keyword>